<gene>
    <name evidence="2" type="ORF">GWC95_03960</name>
</gene>
<feature type="transmembrane region" description="Helical" evidence="1">
    <location>
        <begin position="333"/>
        <end position="355"/>
    </location>
</feature>
<evidence type="ECO:0000313" key="3">
    <source>
        <dbReference type="Proteomes" id="UP000753802"/>
    </source>
</evidence>
<feature type="transmembrane region" description="Helical" evidence="1">
    <location>
        <begin position="36"/>
        <end position="55"/>
    </location>
</feature>
<keyword evidence="1" id="KW-1133">Transmembrane helix</keyword>
<dbReference type="PANTHER" id="PTHR32309:SF13">
    <property type="entry name" value="FERRIC ENTEROBACTIN TRANSPORT PROTEIN FEPE"/>
    <property type="match status" value="1"/>
</dbReference>
<dbReference type="EMBL" id="JAACJS010000002">
    <property type="protein sequence ID" value="NCI49063.1"/>
    <property type="molecule type" value="Genomic_DNA"/>
</dbReference>
<sequence>MSQLNELKRSNGSDGFSIKEFVPVLKAWFLYLRRKWYIVVLLGLTGGGIGFYYAYKQKTQYIATLSFALEEDNAKGGGGISGLASQLGFDFGGSAGGAFSGSNLSELMKSRSLVEKTLLNPITVNGREISLAEYYIQLYDLRKGWENIPGLAGRSFKVNDDRSKFTLQQDSVLGIIEKDITTEKLNVGPKDKKINITYIDVKSADQLFSKVFAVTLAKVVSDFYVQTKSRKSQISVDIMQHQVDSLRAQLNSGIAGVAAASDNVFNLNPSMNIMRAPSARRQIDVQTNTAMLMQLVQNLEVARMSLRKETPLIQIIDEPILPLPRIKPSKLNYLIRGGLLGGFIAVIGLIGFYWYKKTFSSFT</sequence>
<dbReference type="Proteomes" id="UP000753802">
    <property type="component" value="Unassembled WGS sequence"/>
</dbReference>
<protein>
    <submittedName>
        <fullName evidence="2">Lipopolysaccharide biosynthesis protein</fullName>
    </submittedName>
</protein>
<organism evidence="2 3">
    <name type="scientific">Sediminibacterium roseum</name>
    <dbReference type="NCBI Taxonomy" id="1978412"/>
    <lineage>
        <taxon>Bacteria</taxon>
        <taxon>Pseudomonadati</taxon>
        <taxon>Bacteroidota</taxon>
        <taxon>Chitinophagia</taxon>
        <taxon>Chitinophagales</taxon>
        <taxon>Chitinophagaceae</taxon>
        <taxon>Sediminibacterium</taxon>
    </lineage>
</organism>
<keyword evidence="1" id="KW-0472">Membrane</keyword>
<dbReference type="PANTHER" id="PTHR32309">
    <property type="entry name" value="TYROSINE-PROTEIN KINASE"/>
    <property type="match status" value="1"/>
</dbReference>
<comment type="caution">
    <text evidence="2">The sequence shown here is derived from an EMBL/GenBank/DDBJ whole genome shotgun (WGS) entry which is preliminary data.</text>
</comment>
<reference evidence="2 3" key="1">
    <citation type="submission" date="2020-01" db="EMBL/GenBank/DDBJ databases">
        <title>Genome analysis.</title>
        <authorList>
            <person name="Wu S."/>
            <person name="Wang G."/>
        </authorList>
    </citation>
    <scope>NUCLEOTIDE SEQUENCE [LARGE SCALE GENOMIC DNA]</scope>
    <source>
        <strain evidence="2 3">SYL130</strain>
    </source>
</reference>
<evidence type="ECO:0000256" key="1">
    <source>
        <dbReference type="SAM" id="Phobius"/>
    </source>
</evidence>
<dbReference type="InterPro" id="IPR050445">
    <property type="entry name" value="Bact_polysacc_biosynth/exp"/>
</dbReference>
<name>A0ABW9ZSM3_9BACT</name>
<dbReference type="RefSeq" id="WP_161817361.1">
    <property type="nucleotide sequence ID" value="NZ_JAACJS010000002.1"/>
</dbReference>
<proteinExistence type="predicted"/>
<evidence type="ECO:0000313" key="2">
    <source>
        <dbReference type="EMBL" id="NCI49063.1"/>
    </source>
</evidence>
<keyword evidence="3" id="KW-1185">Reference proteome</keyword>
<keyword evidence="1" id="KW-0812">Transmembrane</keyword>
<accession>A0ABW9ZSM3</accession>